<organism evidence="1 2">
    <name type="scientific">Trichonephila clavata</name>
    <name type="common">Joro spider</name>
    <name type="synonym">Nephila clavata</name>
    <dbReference type="NCBI Taxonomy" id="2740835"/>
    <lineage>
        <taxon>Eukaryota</taxon>
        <taxon>Metazoa</taxon>
        <taxon>Ecdysozoa</taxon>
        <taxon>Arthropoda</taxon>
        <taxon>Chelicerata</taxon>
        <taxon>Arachnida</taxon>
        <taxon>Araneae</taxon>
        <taxon>Araneomorphae</taxon>
        <taxon>Entelegynae</taxon>
        <taxon>Araneoidea</taxon>
        <taxon>Nephilidae</taxon>
        <taxon>Trichonephila</taxon>
    </lineage>
</organism>
<dbReference type="EMBL" id="BMAO01014859">
    <property type="protein sequence ID" value="GFQ97593.1"/>
    <property type="molecule type" value="Genomic_DNA"/>
</dbReference>
<reference evidence="1" key="1">
    <citation type="submission" date="2020-07" db="EMBL/GenBank/DDBJ databases">
        <title>Multicomponent nature underlies the extraordinary mechanical properties of spider dragline silk.</title>
        <authorList>
            <person name="Kono N."/>
            <person name="Nakamura H."/>
            <person name="Mori M."/>
            <person name="Yoshida Y."/>
            <person name="Ohtoshi R."/>
            <person name="Malay A.D."/>
            <person name="Moran D.A.P."/>
            <person name="Tomita M."/>
            <person name="Numata K."/>
            <person name="Arakawa K."/>
        </authorList>
    </citation>
    <scope>NUCLEOTIDE SEQUENCE</scope>
</reference>
<accession>A0A8X6L8D4</accession>
<keyword evidence="1" id="KW-0347">Helicase</keyword>
<keyword evidence="1" id="KW-0067">ATP-binding</keyword>
<dbReference type="Proteomes" id="UP000887116">
    <property type="component" value="Unassembled WGS sequence"/>
</dbReference>
<comment type="caution">
    <text evidence="1">The sequence shown here is derived from an EMBL/GenBank/DDBJ whole genome shotgun (WGS) entry which is preliminary data.</text>
</comment>
<keyword evidence="1" id="KW-0547">Nucleotide-binding</keyword>
<keyword evidence="1" id="KW-0378">Hydrolase</keyword>
<dbReference type="OrthoDB" id="6141723at2759"/>
<proteinExistence type="predicted"/>
<dbReference type="AlphaFoldDB" id="A0A8X6L8D4"/>
<evidence type="ECO:0000313" key="1">
    <source>
        <dbReference type="EMBL" id="GFQ97593.1"/>
    </source>
</evidence>
<name>A0A8X6L8D4_TRICU</name>
<evidence type="ECO:0000313" key="2">
    <source>
        <dbReference type="Proteomes" id="UP000887116"/>
    </source>
</evidence>
<dbReference type="GO" id="GO:0004386">
    <property type="term" value="F:helicase activity"/>
    <property type="evidence" value="ECO:0007669"/>
    <property type="project" value="UniProtKB-KW"/>
</dbReference>
<gene>
    <name evidence="1" type="primary">pif1_102</name>
    <name evidence="1" type="ORF">TNCT_631281</name>
</gene>
<protein>
    <submittedName>
        <fullName evidence="1">ATP-dependent DNA helicase</fullName>
    </submittedName>
</protein>
<keyword evidence="2" id="KW-1185">Reference proteome</keyword>
<sequence>MTLSAAENRWFDLIKHLVYIHENRILTEPEFETMTTTARNKLISNDPVTCALYFEHKVKNCGKPSVAQKSFWET</sequence>